<dbReference type="AlphaFoldDB" id="C5J616"/>
<accession>C5J616</accession>
<dbReference type="EMBL" id="FM864216">
    <property type="protein sequence ID" value="CAT04908.1"/>
    <property type="molecule type" value="Genomic_DNA"/>
</dbReference>
<dbReference type="KEGG" id="mco:MCJ_002170"/>
<gene>
    <name evidence="1" type="ordered locus">MCJ_002170</name>
</gene>
<dbReference type="HOGENOM" id="CLU_1132606_0_0_14"/>
<protein>
    <submittedName>
        <fullName evidence="1">Uncharacterized protein</fullName>
    </submittedName>
</protein>
<name>C5J616_MESCH</name>
<dbReference type="Proteomes" id="UP000001491">
    <property type="component" value="Chromosome"/>
</dbReference>
<sequence length="245" mass="28619">MIIVNSQPQIEQNNKNFSIEVLKNTLNNLKSIFDKEITEIKTEYNNSTLMPFSSKNKTVNDFVTNDDWNTINHRLFWAIQTYLDFHKTAKNILSDLHSFLYKLNPLWDASAAVGDFFDALYESGKTGIKPIDTGIFAGKTIFTALGLLKRSEKFLNYSSDFIIHIFKGIMEVSKNKNIEELQNRLIFAKDILNNINYNWWDYFSVLIARNKVEGSFNTIHGIYQKAHTLYNDYLREDYWGSSSWY</sequence>
<keyword evidence="2" id="KW-1185">Reference proteome</keyword>
<evidence type="ECO:0000313" key="1">
    <source>
        <dbReference type="EMBL" id="CAT04908.1"/>
    </source>
</evidence>
<organism evidence="1 2">
    <name type="scientific">Mesomycoplasma conjunctivae (strain ATCC 25834 / NCTC 10147 / HRC/581)</name>
    <name type="common">Mycoplasma conjunctivae</name>
    <dbReference type="NCBI Taxonomy" id="572263"/>
    <lineage>
        <taxon>Bacteria</taxon>
        <taxon>Bacillati</taxon>
        <taxon>Mycoplasmatota</taxon>
        <taxon>Mycoplasmoidales</taxon>
        <taxon>Metamycoplasmataceae</taxon>
        <taxon>Mesomycoplasma</taxon>
    </lineage>
</organism>
<reference evidence="2" key="1">
    <citation type="journal article" date="2009" name="BMC Bioinformatics">
        <title>The Mycoplasma conjunctivae genome sequencing, annotation and analysis.</title>
        <authorList>
            <person name="Calderon-Copete S.P."/>
            <person name="Wigger G."/>
            <person name="Wunderlin C."/>
            <person name="Schmidheini T."/>
            <person name="Frey J."/>
            <person name="Quail M.A."/>
            <person name="Falquet L."/>
        </authorList>
    </citation>
    <scope>NUCLEOTIDE SEQUENCE [LARGE SCALE GENOMIC DNA]</scope>
    <source>
        <strain evidence="2">ATCC 25834 / NCTC 10147 / HRC/581</strain>
    </source>
</reference>
<evidence type="ECO:0000313" key="2">
    <source>
        <dbReference type="Proteomes" id="UP000001491"/>
    </source>
</evidence>
<proteinExistence type="predicted"/>
<dbReference type="eggNOG" id="ENOG5032EYF">
    <property type="taxonomic scope" value="Bacteria"/>
</dbReference>